<name>A0AB39PZH8_9ACTN</name>
<organism evidence="2">
    <name type="scientific">Streptomyces sp. R28</name>
    <dbReference type="NCBI Taxonomy" id="3238628"/>
    <lineage>
        <taxon>Bacteria</taxon>
        <taxon>Bacillati</taxon>
        <taxon>Actinomycetota</taxon>
        <taxon>Actinomycetes</taxon>
        <taxon>Kitasatosporales</taxon>
        <taxon>Streptomycetaceae</taxon>
        <taxon>Streptomyces</taxon>
    </lineage>
</organism>
<keyword evidence="1" id="KW-1133">Transmembrane helix</keyword>
<reference evidence="2" key="1">
    <citation type="submission" date="2024-07" db="EMBL/GenBank/DDBJ databases">
        <authorList>
            <person name="Yu S.T."/>
        </authorList>
    </citation>
    <scope>NUCLEOTIDE SEQUENCE</scope>
    <source>
        <strain evidence="2">R28</strain>
    </source>
</reference>
<dbReference type="EMBL" id="CP163439">
    <property type="protein sequence ID" value="XDQ36465.1"/>
    <property type="molecule type" value="Genomic_DNA"/>
</dbReference>
<dbReference type="RefSeq" id="WP_369171043.1">
    <property type="nucleotide sequence ID" value="NZ_CP163439.1"/>
</dbReference>
<accession>A0AB39PZH8</accession>
<evidence type="ECO:0000313" key="2">
    <source>
        <dbReference type="EMBL" id="XDQ36465.1"/>
    </source>
</evidence>
<feature type="transmembrane region" description="Helical" evidence="1">
    <location>
        <begin position="81"/>
        <end position="102"/>
    </location>
</feature>
<keyword evidence="1" id="KW-0812">Transmembrane</keyword>
<feature type="transmembrane region" description="Helical" evidence="1">
    <location>
        <begin position="280"/>
        <end position="299"/>
    </location>
</feature>
<proteinExistence type="predicted"/>
<gene>
    <name evidence="2" type="ORF">AB5J49_25760</name>
</gene>
<keyword evidence="1" id="KW-0472">Membrane</keyword>
<feature type="transmembrane region" description="Helical" evidence="1">
    <location>
        <begin position="253"/>
        <end position="271"/>
    </location>
</feature>
<evidence type="ECO:0000256" key="1">
    <source>
        <dbReference type="SAM" id="Phobius"/>
    </source>
</evidence>
<sequence>MSTALVWIVRLCASAGWIATAVACTWLLGASAMSRPWHEPLVWGAVAAGCAVVRAIALWGLRDEPDDDAFKGDLWVKLRTGAVWLLVTFSSAVFFVALLTSANAGEKLDALRDAGAEVSSARVVERQSTREESDGEGGVKGYASRLVVSVPGGAERLTVRGAYTYEKPRRGTELDVLWARSALELGGYANESKDLHALAGNRWSAFQDDELGTGSVIAFVVIGLIGAVLGLVFTLVPDAYDLQELAWSAPLQTVRAVLAGALFWGWLPLLLGQTPSIPQMLCVIGAFVLVLLGHVFTSVRSVG</sequence>
<protein>
    <submittedName>
        <fullName evidence="2">Uncharacterized protein</fullName>
    </submittedName>
</protein>
<feature type="transmembrane region" description="Helical" evidence="1">
    <location>
        <begin position="6"/>
        <end position="29"/>
    </location>
</feature>
<dbReference type="AlphaFoldDB" id="A0AB39PZH8"/>
<feature type="transmembrane region" description="Helical" evidence="1">
    <location>
        <begin position="41"/>
        <end position="61"/>
    </location>
</feature>
<feature type="transmembrane region" description="Helical" evidence="1">
    <location>
        <begin position="211"/>
        <end position="233"/>
    </location>
</feature>